<reference evidence="1" key="1">
    <citation type="submission" date="2006-10" db="EMBL/GenBank/DDBJ databases">
        <authorList>
            <person name="Amadeo P."/>
            <person name="Zhao Q."/>
            <person name="Wortman J."/>
            <person name="Fraser-Liggett C."/>
            <person name="Carlton J."/>
        </authorList>
    </citation>
    <scope>NUCLEOTIDE SEQUENCE</scope>
    <source>
        <strain evidence="1">G3</strain>
    </source>
</reference>
<dbReference type="VEuPathDB" id="TrichDB:TVAGG3_0835940"/>
<reference evidence="1" key="2">
    <citation type="journal article" date="2007" name="Science">
        <title>Draft genome sequence of the sexually transmitted pathogen Trichomonas vaginalis.</title>
        <authorList>
            <person name="Carlton J.M."/>
            <person name="Hirt R.P."/>
            <person name="Silva J.C."/>
            <person name="Delcher A.L."/>
            <person name="Schatz M."/>
            <person name="Zhao Q."/>
            <person name="Wortman J.R."/>
            <person name="Bidwell S.L."/>
            <person name="Alsmark U.C.M."/>
            <person name="Besteiro S."/>
            <person name="Sicheritz-Ponten T."/>
            <person name="Noel C.J."/>
            <person name="Dacks J.B."/>
            <person name="Foster P.G."/>
            <person name="Simillion C."/>
            <person name="Van de Peer Y."/>
            <person name="Miranda-Saavedra D."/>
            <person name="Barton G.J."/>
            <person name="Westrop G.D."/>
            <person name="Mueller S."/>
            <person name="Dessi D."/>
            <person name="Fiori P.L."/>
            <person name="Ren Q."/>
            <person name="Paulsen I."/>
            <person name="Zhang H."/>
            <person name="Bastida-Corcuera F.D."/>
            <person name="Simoes-Barbosa A."/>
            <person name="Brown M.T."/>
            <person name="Hayes R.D."/>
            <person name="Mukherjee M."/>
            <person name="Okumura C.Y."/>
            <person name="Schneider R."/>
            <person name="Smith A.J."/>
            <person name="Vanacova S."/>
            <person name="Villalvazo M."/>
            <person name="Haas B.J."/>
            <person name="Pertea M."/>
            <person name="Feldblyum T.V."/>
            <person name="Utterback T.R."/>
            <person name="Shu C.L."/>
            <person name="Osoegawa K."/>
            <person name="de Jong P.J."/>
            <person name="Hrdy I."/>
            <person name="Horvathova L."/>
            <person name="Zubacova Z."/>
            <person name="Dolezal P."/>
            <person name="Malik S.B."/>
            <person name="Logsdon J.M. Jr."/>
            <person name="Henze K."/>
            <person name="Gupta A."/>
            <person name="Wang C.C."/>
            <person name="Dunne R.L."/>
            <person name="Upcroft J.A."/>
            <person name="Upcroft P."/>
            <person name="White O."/>
            <person name="Salzberg S.L."/>
            <person name="Tang P."/>
            <person name="Chiu C.-H."/>
            <person name="Lee Y.-S."/>
            <person name="Embley T.M."/>
            <person name="Coombs G.H."/>
            <person name="Mottram J.C."/>
            <person name="Tachezy J."/>
            <person name="Fraser-Liggett C.M."/>
            <person name="Johnson P.J."/>
        </authorList>
    </citation>
    <scope>NUCLEOTIDE SEQUENCE [LARGE SCALE GENOMIC DNA]</scope>
    <source>
        <strain evidence="1">G3</strain>
    </source>
</reference>
<dbReference type="KEGG" id="tva:4739288"/>
<evidence type="ECO:0000313" key="1">
    <source>
        <dbReference type="EMBL" id="EAX81663.1"/>
    </source>
</evidence>
<dbReference type="EMBL" id="DS117374">
    <property type="protein sequence ID" value="EAX81663.1"/>
    <property type="molecule type" value="Genomic_DNA"/>
</dbReference>
<keyword evidence="2" id="KW-1185">Reference proteome</keyword>
<dbReference type="AlphaFoldDB" id="A2GMF5"/>
<evidence type="ECO:0000313" key="2">
    <source>
        <dbReference type="Proteomes" id="UP000001542"/>
    </source>
</evidence>
<name>A2GMF5_TRIV3</name>
<dbReference type="VEuPathDB" id="TrichDB:TVAG_521770"/>
<dbReference type="Proteomes" id="UP000001542">
    <property type="component" value="Unassembled WGS sequence"/>
</dbReference>
<proteinExistence type="predicted"/>
<dbReference type="InParanoid" id="A2GMF5"/>
<gene>
    <name evidence="1" type="ORF">TVAG_521770</name>
</gene>
<organism evidence="1 2">
    <name type="scientific">Trichomonas vaginalis (strain ATCC PRA-98 / G3)</name>
    <dbReference type="NCBI Taxonomy" id="412133"/>
    <lineage>
        <taxon>Eukaryota</taxon>
        <taxon>Metamonada</taxon>
        <taxon>Parabasalia</taxon>
        <taxon>Trichomonadida</taxon>
        <taxon>Trichomonadidae</taxon>
        <taxon>Trichomonas</taxon>
    </lineage>
</organism>
<accession>A2GMF5</accession>
<sequence>MKNSNAEFFSIVLDLSQQKEYKKGEVIMKYYPSSLKTITNKDVIHKLLPVIEEATIEFDEEGTEMIEEIDPEAL</sequence>
<protein>
    <submittedName>
        <fullName evidence="1">Uncharacterized protein</fullName>
    </submittedName>
</protein>